<dbReference type="AlphaFoldDB" id="A0AAE1MLM7"/>
<evidence type="ECO:0000256" key="7">
    <source>
        <dbReference type="ARBA" id="ARBA00022989"/>
    </source>
</evidence>
<evidence type="ECO:0000256" key="12">
    <source>
        <dbReference type="SAM" id="Phobius"/>
    </source>
</evidence>
<evidence type="ECO:0000256" key="10">
    <source>
        <dbReference type="ARBA" id="ARBA00023136"/>
    </source>
</evidence>
<evidence type="ECO:0008006" key="15">
    <source>
        <dbReference type="Google" id="ProtNLM"/>
    </source>
</evidence>
<evidence type="ECO:0000256" key="8">
    <source>
        <dbReference type="ARBA" id="ARBA00023010"/>
    </source>
</evidence>
<feature type="transmembrane region" description="Helical" evidence="12">
    <location>
        <begin position="37"/>
        <end position="55"/>
    </location>
</feature>
<accession>A0AAE1MLM7</accession>
<dbReference type="PANTHER" id="PTHR46867:SF4">
    <property type="entry name" value="MITOCHONDRIAL IMPORT RECEPTOR SUBUNIT TOM9-2"/>
    <property type="match status" value="1"/>
</dbReference>
<keyword evidence="8" id="KW-0811">Translocation</keyword>
<evidence type="ECO:0000256" key="5">
    <source>
        <dbReference type="ARBA" id="ARBA00022787"/>
    </source>
</evidence>
<dbReference type="Pfam" id="PF04281">
    <property type="entry name" value="Tom22"/>
    <property type="match status" value="1"/>
</dbReference>
<evidence type="ECO:0000256" key="2">
    <source>
        <dbReference type="ARBA" id="ARBA00009874"/>
    </source>
</evidence>
<name>A0AAE1MLM7_9FABA</name>
<proteinExistence type="inferred from homology"/>
<keyword evidence="3" id="KW-0813">Transport</keyword>
<protein>
    <recommendedName>
        <fullName evidence="15">Mitochondrial import receptor subunit TOM22</fullName>
    </recommendedName>
</protein>
<keyword evidence="9" id="KW-0496">Mitochondrion</keyword>
<dbReference type="GO" id="GO:0005741">
    <property type="term" value="C:mitochondrial outer membrane"/>
    <property type="evidence" value="ECO:0007669"/>
    <property type="project" value="UniProtKB-SubCell"/>
</dbReference>
<evidence type="ECO:0000256" key="11">
    <source>
        <dbReference type="ARBA" id="ARBA00023170"/>
    </source>
</evidence>
<comment type="caution">
    <text evidence="13">The sequence shown here is derived from an EMBL/GenBank/DDBJ whole genome shotgun (WGS) entry which is preliminary data.</text>
</comment>
<keyword evidence="4 12" id="KW-0812">Transmembrane</keyword>
<dbReference type="Proteomes" id="UP001293593">
    <property type="component" value="Unassembled WGS sequence"/>
</dbReference>
<comment type="similarity">
    <text evidence="2">Belongs to the Tom22 family.</text>
</comment>
<evidence type="ECO:0000256" key="3">
    <source>
        <dbReference type="ARBA" id="ARBA00022448"/>
    </source>
</evidence>
<evidence type="ECO:0000256" key="4">
    <source>
        <dbReference type="ARBA" id="ARBA00022692"/>
    </source>
</evidence>
<keyword evidence="6" id="KW-0653">Protein transport</keyword>
<dbReference type="EMBL" id="JAWXYG010000008">
    <property type="protein sequence ID" value="KAK4266213.1"/>
    <property type="molecule type" value="Genomic_DNA"/>
</dbReference>
<evidence type="ECO:0000256" key="1">
    <source>
        <dbReference type="ARBA" id="ARBA00004572"/>
    </source>
</evidence>
<dbReference type="InterPro" id="IPR005683">
    <property type="entry name" value="Tom22"/>
</dbReference>
<keyword evidence="10 12" id="KW-0472">Membrane</keyword>
<dbReference type="CDD" id="cd22884">
    <property type="entry name" value="TOM22"/>
    <property type="match status" value="1"/>
</dbReference>
<evidence type="ECO:0000256" key="6">
    <source>
        <dbReference type="ARBA" id="ARBA00022927"/>
    </source>
</evidence>
<comment type="subcellular location">
    <subcellularLocation>
        <location evidence="1">Mitochondrion outer membrane</location>
        <topology evidence="1">Single-pass membrane protein</topology>
    </subcellularLocation>
</comment>
<keyword evidence="14" id="KW-1185">Reference proteome</keyword>
<evidence type="ECO:0000313" key="14">
    <source>
        <dbReference type="Proteomes" id="UP001293593"/>
    </source>
</evidence>
<reference evidence="13" key="1">
    <citation type="submission" date="2023-10" db="EMBL/GenBank/DDBJ databases">
        <title>Chromosome-level genome of the transformable northern wattle, Acacia crassicarpa.</title>
        <authorList>
            <person name="Massaro I."/>
            <person name="Sinha N.R."/>
            <person name="Poethig S."/>
            <person name="Leichty A.R."/>
        </authorList>
    </citation>
    <scope>NUCLEOTIDE SEQUENCE</scope>
    <source>
        <strain evidence="13">Acra3RX</strain>
        <tissue evidence="13">Leaf</tissue>
    </source>
</reference>
<evidence type="ECO:0000256" key="9">
    <source>
        <dbReference type="ARBA" id="ARBA00023128"/>
    </source>
</evidence>
<gene>
    <name evidence="13" type="ORF">QN277_027168</name>
</gene>
<keyword evidence="7 12" id="KW-1133">Transmembrane helix</keyword>
<keyword evidence="11" id="KW-0675">Receptor</keyword>
<evidence type="ECO:0000313" key="13">
    <source>
        <dbReference type="EMBL" id="KAK4266213.1"/>
    </source>
</evidence>
<dbReference type="PANTHER" id="PTHR46867">
    <property type="entry name" value="MITOCHONDRIAL IMPORT RECEPTOR SUBUNIT TOM9-2"/>
    <property type="match status" value="1"/>
</dbReference>
<keyword evidence="5" id="KW-1000">Mitochondrion outer membrane</keyword>
<organism evidence="13 14">
    <name type="scientific">Acacia crassicarpa</name>
    <name type="common">northern wattle</name>
    <dbReference type="NCBI Taxonomy" id="499986"/>
    <lineage>
        <taxon>Eukaryota</taxon>
        <taxon>Viridiplantae</taxon>
        <taxon>Streptophyta</taxon>
        <taxon>Embryophyta</taxon>
        <taxon>Tracheophyta</taxon>
        <taxon>Spermatophyta</taxon>
        <taxon>Magnoliopsida</taxon>
        <taxon>eudicotyledons</taxon>
        <taxon>Gunneridae</taxon>
        <taxon>Pentapetalae</taxon>
        <taxon>rosids</taxon>
        <taxon>fabids</taxon>
        <taxon>Fabales</taxon>
        <taxon>Fabaceae</taxon>
        <taxon>Caesalpinioideae</taxon>
        <taxon>mimosoid clade</taxon>
        <taxon>Acacieae</taxon>
        <taxon>Acacia</taxon>
    </lineage>
</organism>
<dbReference type="InterPro" id="IPR017411">
    <property type="entry name" value="Tom22_pln"/>
</dbReference>
<dbReference type="GO" id="GO:0006886">
    <property type="term" value="P:intracellular protein transport"/>
    <property type="evidence" value="ECO:0007669"/>
    <property type="project" value="InterPro"/>
</dbReference>
<sequence>MAVLSRILKSYIVQPGKQVALDTAFIAKKLIRSVGKAAWIAGTSFIVLYVPLFMVTDREQQINDLESQQAALLGTGPARPALN</sequence>